<dbReference type="OrthoDB" id="17206at10239"/>
<name>A7KA38_9PHYC</name>
<gene>
    <name evidence="1" type="primary">Z778L</name>
    <name evidence="1" type="ORF">ATCV1_Z778L</name>
</gene>
<dbReference type="InterPro" id="IPR043876">
    <property type="entry name" value="DUF5856"/>
</dbReference>
<evidence type="ECO:0000313" key="1">
    <source>
        <dbReference type="EMBL" id="ABT16912.1"/>
    </source>
</evidence>
<dbReference type="KEGG" id="vg:5470536"/>
<dbReference type="Pfam" id="PF19174">
    <property type="entry name" value="DUF5856"/>
    <property type="match status" value="1"/>
</dbReference>
<protein>
    <submittedName>
        <fullName evidence="1">Uncharacterized protein Z778L</fullName>
    </submittedName>
</protein>
<dbReference type="Proteomes" id="UP000202420">
    <property type="component" value="Segment"/>
</dbReference>
<sequence>MNSNKTMENIASFNYSIQNSKGQLVLFFFQFQMATKMFHWQTMSYANHKTTDKLFEKLADLSDSFLEKYFGVFGRPALRTNSSVIVENMSKGKYLKLLAEVDKYLRGPVEKMISGNSELKNIRDEILAEIDQAKYLFTLG</sequence>
<organism evidence="1 2">
    <name type="scientific">Chlorovirus heliozoae</name>
    <dbReference type="NCBI Taxonomy" id="322019"/>
    <lineage>
        <taxon>Viruses</taxon>
        <taxon>Varidnaviria</taxon>
        <taxon>Bamfordvirae</taxon>
        <taxon>Nucleocytoviricota</taxon>
        <taxon>Megaviricetes</taxon>
        <taxon>Algavirales</taxon>
        <taxon>Phycodnaviridae</taxon>
        <taxon>Chlorovirus</taxon>
    </lineage>
</organism>
<accession>A7KA38</accession>
<reference evidence="1 2" key="1">
    <citation type="submission" date="2006-09" db="EMBL/GenBank/DDBJ databases">
        <title>Sequence and annotation of the 288-kb ATCV-1 virus that infects an endosymbiotic Chlorella strain of the heliozoon Acanthocystis turfacea.</title>
        <authorList>
            <person name="Fitzgerald L.A."/>
            <person name="Graves M.V."/>
            <person name="Li X."/>
            <person name="Pfitzner A.J.P."/>
            <person name="Hartigan J."/>
            <person name="Van Etten J.L."/>
        </authorList>
    </citation>
    <scope>NUCLEOTIDE SEQUENCE [LARGE SCALE GENOMIC DNA]</scope>
    <source>
        <strain evidence="1 2">ATCV-1</strain>
    </source>
</reference>
<dbReference type="GeneID" id="5470536"/>
<dbReference type="EMBL" id="EF101928">
    <property type="protein sequence ID" value="ABT16912.1"/>
    <property type="molecule type" value="Genomic_DNA"/>
</dbReference>
<keyword evidence="2" id="KW-1185">Reference proteome</keyword>
<proteinExistence type="predicted"/>
<dbReference type="RefSeq" id="YP_001427259.1">
    <property type="nucleotide sequence ID" value="NC_008724.1"/>
</dbReference>
<evidence type="ECO:0000313" key="2">
    <source>
        <dbReference type="Proteomes" id="UP000202420"/>
    </source>
</evidence>